<keyword evidence="4" id="KW-1185">Reference proteome</keyword>
<evidence type="ECO:0000313" key="4">
    <source>
        <dbReference type="Proteomes" id="UP000722121"/>
    </source>
</evidence>
<dbReference type="EMBL" id="JAFITR010000072">
    <property type="protein sequence ID" value="MBN4067151.1"/>
    <property type="molecule type" value="Genomic_DNA"/>
</dbReference>
<evidence type="ECO:0000256" key="1">
    <source>
        <dbReference type="ARBA" id="ARBA00007734"/>
    </source>
</evidence>
<comment type="similarity">
    <text evidence="1">Belongs to the transglycosylase Slt family.</text>
</comment>
<dbReference type="InterPro" id="IPR008258">
    <property type="entry name" value="Transglycosylase_SLT_dom_1"/>
</dbReference>
<dbReference type="SUPFAM" id="SSF53955">
    <property type="entry name" value="Lysozyme-like"/>
    <property type="match status" value="1"/>
</dbReference>
<organism evidence="3 4">
    <name type="scientific">Simkania negevensis</name>
    <dbReference type="NCBI Taxonomy" id="83561"/>
    <lineage>
        <taxon>Bacteria</taxon>
        <taxon>Pseudomonadati</taxon>
        <taxon>Chlamydiota</taxon>
        <taxon>Chlamydiia</taxon>
        <taxon>Parachlamydiales</taxon>
        <taxon>Simkaniaceae</taxon>
        <taxon>Simkania</taxon>
    </lineage>
</organism>
<comment type="caution">
    <text evidence="3">The sequence shown here is derived from an EMBL/GenBank/DDBJ whole genome shotgun (WGS) entry which is preliminary data.</text>
</comment>
<dbReference type="InterPro" id="IPR023346">
    <property type="entry name" value="Lysozyme-like_dom_sf"/>
</dbReference>
<dbReference type="PANTHER" id="PTHR37423:SF2">
    <property type="entry name" value="MEMBRANE-BOUND LYTIC MUREIN TRANSGLYCOSYLASE C"/>
    <property type="match status" value="1"/>
</dbReference>
<proteinExistence type="inferred from homology"/>
<dbReference type="Proteomes" id="UP000722121">
    <property type="component" value="Unassembled WGS sequence"/>
</dbReference>
<reference evidence="3 4" key="1">
    <citation type="submission" date="2021-02" db="EMBL/GenBank/DDBJ databases">
        <title>Activity-based single-cell genomes from oceanic crustal fluid captures similar information to metagenomic and metatranscriptomic surveys with orders of magnitude less sampling.</title>
        <authorList>
            <person name="D'Angelo T.S."/>
            <person name="Orcutt B.N."/>
        </authorList>
    </citation>
    <scope>NUCLEOTIDE SEQUENCE [LARGE SCALE GENOMIC DNA]</scope>
    <source>
        <strain evidence="3">AH-315-G07</strain>
    </source>
</reference>
<name>A0ABS3AQY8_9BACT</name>
<feature type="domain" description="Transglycosylase SLT" evidence="2">
    <location>
        <begin position="42"/>
        <end position="158"/>
    </location>
</feature>
<dbReference type="PANTHER" id="PTHR37423">
    <property type="entry name" value="SOLUBLE LYTIC MUREIN TRANSGLYCOSYLASE-RELATED"/>
    <property type="match status" value="1"/>
</dbReference>
<sequence>MVGRRTLLLSLVCGLVCLFAAFLIARECLFPLRYREVVVRQGHEWRLNPLLVAAVISRESSFSPLQVSMQGDRGLMQLQPTTIEELQRVGIISSDEGAQGDVFDPAKNIRYGTAYLRYLYDRFGGSDRRMEKVANWYGGDATTPVLHSYNAGPTLVLSIFDGVDDLATYQGGMQNRRPTTVEHVKDVLWRFRCLKIMNRIAKYE</sequence>
<gene>
    <name evidence="3" type="ORF">JYU14_03605</name>
</gene>
<protein>
    <submittedName>
        <fullName evidence="3">Lytic transglycosylase domain-containing protein</fullName>
    </submittedName>
</protein>
<dbReference type="Gene3D" id="1.10.530.10">
    <property type="match status" value="1"/>
</dbReference>
<accession>A0ABS3AQY8</accession>
<dbReference type="Pfam" id="PF01464">
    <property type="entry name" value="SLT"/>
    <property type="match status" value="1"/>
</dbReference>
<evidence type="ECO:0000313" key="3">
    <source>
        <dbReference type="EMBL" id="MBN4067151.1"/>
    </source>
</evidence>
<dbReference type="CDD" id="cd16896">
    <property type="entry name" value="LT_Slt70-like"/>
    <property type="match status" value="1"/>
</dbReference>
<evidence type="ECO:0000259" key="2">
    <source>
        <dbReference type="Pfam" id="PF01464"/>
    </source>
</evidence>